<keyword evidence="8" id="KW-1185">Reference proteome</keyword>
<dbReference type="InterPro" id="IPR049453">
    <property type="entry name" value="Memb_transporter_dom"/>
</dbReference>
<feature type="transmembrane region" description="Helical" evidence="5">
    <location>
        <begin position="110"/>
        <end position="128"/>
    </location>
</feature>
<evidence type="ECO:0000256" key="4">
    <source>
        <dbReference type="ARBA" id="ARBA00023136"/>
    </source>
</evidence>
<protein>
    <recommendedName>
        <fullName evidence="6">Integral membrane bound transporter domain-containing protein</fullName>
    </recommendedName>
</protein>
<evidence type="ECO:0000256" key="5">
    <source>
        <dbReference type="SAM" id="Phobius"/>
    </source>
</evidence>
<dbReference type="RefSeq" id="WP_344101369.1">
    <property type="nucleotide sequence ID" value="NZ_BAAANL010000003.1"/>
</dbReference>
<reference evidence="7 8" key="1">
    <citation type="journal article" date="2019" name="Int. J. Syst. Evol. Microbiol.">
        <title>The Global Catalogue of Microorganisms (GCM) 10K type strain sequencing project: providing services to taxonomists for standard genome sequencing and annotation.</title>
        <authorList>
            <consortium name="The Broad Institute Genomics Platform"/>
            <consortium name="The Broad Institute Genome Sequencing Center for Infectious Disease"/>
            <person name="Wu L."/>
            <person name="Ma J."/>
        </authorList>
    </citation>
    <scope>NUCLEOTIDE SEQUENCE [LARGE SCALE GENOMIC DNA]</scope>
    <source>
        <strain evidence="7 8">JCM 14326</strain>
    </source>
</reference>
<evidence type="ECO:0000313" key="7">
    <source>
        <dbReference type="EMBL" id="GAA1859264.1"/>
    </source>
</evidence>
<feature type="transmembrane region" description="Helical" evidence="5">
    <location>
        <begin position="133"/>
        <end position="152"/>
    </location>
</feature>
<feature type="transmembrane region" description="Helical" evidence="5">
    <location>
        <begin position="158"/>
        <end position="176"/>
    </location>
</feature>
<keyword evidence="3 5" id="KW-1133">Transmembrane helix</keyword>
<evidence type="ECO:0000313" key="8">
    <source>
        <dbReference type="Proteomes" id="UP001501094"/>
    </source>
</evidence>
<organism evidence="7 8">
    <name type="scientific">Myceligenerans crystallogenes</name>
    <dbReference type="NCBI Taxonomy" id="316335"/>
    <lineage>
        <taxon>Bacteria</taxon>
        <taxon>Bacillati</taxon>
        <taxon>Actinomycetota</taxon>
        <taxon>Actinomycetes</taxon>
        <taxon>Micrococcales</taxon>
        <taxon>Promicromonosporaceae</taxon>
        <taxon>Myceligenerans</taxon>
    </lineage>
</organism>
<evidence type="ECO:0000259" key="6">
    <source>
        <dbReference type="Pfam" id="PF13515"/>
    </source>
</evidence>
<keyword evidence="4 5" id="KW-0472">Membrane</keyword>
<dbReference type="Pfam" id="PF13515">
    <property type="entry name" value="FUSC_2"/>
    <property type="match status" value="1"/>
</dbReference>
<keyword evidence="2 5" id="KW-0812">Transmembrane</keyword>
<name>A0ABN2NA28_9MICO</name>
<dbReference type="Proteomes" id="UP001501094">
    <property type="component" value="Unassembled WGS sequence"/>
</dbReference>
<evidence type="ECO:0000256" key="3">
    <source>
        <dbReference type="ARBA" id="ARBA00022989"/>
    </source>
</evidence>
<evidence type="ECO:0000256" key="2">
    <source>
        <dbReference type="ARBA" id="ARBA00022692"/>
    </source>
</evidence>
<accession>A0ABN2NA28</accession>
<gene>
    <name evidence="7" type="ORF">GCM10009751_15910</name>
</gene>
<feature type="transmembrane region" description="Helical" evidence="5">
    <location>
        <begin position="36"/>
        <end position="55"/>
    </location>
</feature>
<sequence length="375" mass="39191">MSTPAAAGPGDAVGRPALRRLVLRTRARQGWTRIRAGLLPIGQAAVAAGLAYLVATGPLGHEQPFFAPVAAWLCLGFSSQRDLRKVAEMAVGVAVGVGMGDLVVHLIGSGWWQLTVVLFTSAVLARFIDSGPLLVMQAGAQAIIVVGLPAVAGGPLGRWTDALVGGAVALLVAVLVPGDTRRRPRALGERALTELAETLEGIARSLSEADASEARAALVRGRASEPVLDEWQTAARSARDLARVSVGRRHREELGRLEEQAVLTDRAMRSVRVLARRTAALVSSGDAHEVESVAELVGRFAAGVRLLASDVGRGGSAGRAREVLLETASLADPHSVGDGDWQVQSLVMLLRSPLVDILETAGLAPEPARAALPEL</sequence>
<comment type="caution">
    <text evidence="7">The sequence shown here is derived from an EMBL/GenBank/DDBJ whole genome shotgun (WGS) entry which is preliminary data.</text>
</comment>
<dbReference type="EMBL" id="BAAANL010000003">
    <property type="protein sequence ID" value="GAA1859264.1"/>
    <property type="molecule type" value="Genomic_DNA"/>
</dbReference>
<comment type="subcellular location">
    <subcellularLocation>
        <location evidence="1">Membrane</location>
        <topology evidence="1">Multi-pass membrane protein</topology>
    </subcellularLocation>
</comment>
<feature type="domain" description="Integral membrane bound transporter" evidence="6">
    <location>
        <begin position="51"/>
        <end position="172"/>
    </location>
</feature>
<proteinExistence type="predicted"/>
<evidence type="ECO:0000256" key="1">
    <source>
        <dbReference type="ARBA" id="ARBA00004141"/>
    </source>
</evidence>